<feature type="compositionally biased region" description="Low complexity" evidence="4">
    <location>
        <begin position="178"/>
        <end position="191"/>
    </location>
</feature>
<dbReference type="GO" id="GO:0002753">
    <property type="term" value="P:cytoplasmic pattern recognition receptor signaling pathway"/>
    <property type="evidence" value="ECO:0007669"/>
    <property type="project" value="TreeGrafter"/>
</dbReference>
<dbReference type="SUPFAM" id="SSF56112">
    <property type="entry name" value="Protein kinase-like (PK-like)"/>
    <property type="match status" value="1"/>
</dbReference>
<evidence type="ECO:0000256" key="1">
    <source>
        <dbReference type="ARBA" id="ARBA00022527"/>
    </source>
</evidence>
<feature type="compositionally biased region" description="Pro residues" evidence="4">
    <location>
        <begin position="262"/>
        <end position="273"/>
    </location>
</feature>
<keyword evidence="1" id="KW-0723">Serine/threonine-protein kinase</keyword>
<evidence type="ECO:0000256" key="2">
    <source>
        <dbReference type="ARBA" id="ARBA00022679"/>
    </source>
</evidence>
<evidence type="ECO:0000256" key="3">
    <source>
        <dbReference type="ARBA" id="ARBA00022777"/>
    </source>
</evidence>
<keyword evidence="3" id="KW-0418">Kinase</keyword>
<dbReference type="SMART" id="SM00811">
    <property type="entry name" value="Alpha_kinase"/>
    <property type="match status" value="1"/>
</dbReference>
<dbReference type="GO" id="GO:0005524">
    <property type="term" value="F:ATP binding"/>
    <property type="evidence" value="ECO:0007669"/>
    <property type="project" value="InterPro"/>
</dbReference>
<evidence type="ECO:0000313" key="7">
    <source>
        <dbReference type="Proteomes" id="UP001044222"/>
    </source>
</evidence>
<dbReference type="Pfam" id="PF02816">
    <property type="entry name" value="Alpha_kinase"/>
    <property type="match status" value="1"/>
</dbReference>
<dbReference type="AlphaFoldDB" id="A0A9D3MSX3"/>
<dbReference type="PANTHER" id="PTHR46747">
    <property type="entry name" value="ALPHA-PROTEIN KINASE 1"/>
    <property type="match status" value="1"/>
</dbReference>
<keyword evidence="7" id="KW-1185">Reference proteome</keyword>
<keyword evidence="2" id="KW-0808">Transferase</keyword>
<feature type="region of interest" description="Disordered" evidence="4">
    <location>
        <begin position="117"/>
        <end position="280"/>
    </location>
</feature>
<dbReference type="GO" id="GO:0004674">
    <property type="term" value="F:protein serine/threonine kinase activity"/>
    <property type="evidence" value="ECO:0007669"/>
    <property type="project" value="UniProtKB-KW"/>
</dbReference>
<evidence type="ECO:0000313" key="6">
    <source>
        <dbReference type="EMBL" id="KAG5853341.1"/>
    </source>
</evidence>
<proteinExistence type="predicted"/>
<evidence type="ECO:0000259" key="5">
    <source>
        <dbReference type="PROSITE" id="PS51158"/>
    </source>
</evidence>
<gene>
    <name evidence="6" type="ORF">ANANG_G00072170</name>
</gene>
<dbReference type="InterPro" id="IPR043529">
    <property type="entry name" value="ALPK1"/>
</dbReference>
<feature type="compositionally biased region" description="Polar residues" evidence="4">
    <location>
        <begin position="28"/>
        <end position="38"/>
    </location>
</feature>
<name>A0A9D3MSX3_ANGAN</name>
<accession>A0A9D3MSX3</accession>
<organism evidence="6 7">
    <name type="scientific">Anguilla anguilla</name>
    <name type="common">European freshwater eel</name>
    <name type="synonym">Muraena anguilla</name>
    <dbReference type="NCBI Taxonomy" id="7936"/>
    <lineage>
        <taxon>Eukaryota</taxon>
        <taxon>Metazoa</taxon>
        <taxon>Chordata</taxon>
        <taxon>Craniata</taxon>
        <taxon>Vertebrata</taxon>
        <taxon>Euteleostomi</taxon>
        <taxon>Actinopterygii</taxon>
        <taxon>Neopterygii</taxon>
        <taxon>Teleostei</taxon>
        <taxon>Anguilliformes</taxon>
        <taxon>Anguillidae</taxon>
        <taxon>Anguilla</taxon>
    </lineage>
</organism>
<dbReference type="PROSITE" id="PS51158">
    <property type="entry name" value="ALPHA_KINASE"/>
    <property type="match status" value="1"/>
</dbReference>
<dbReference type="GO" id="GO:0045087">
    <property type="term" value="P:innate immune response"/>
    <property type="evidence" value="ECO:0007669"/>
    <property type="project" value="TreeGrafter"/>
</dbReference>
<dbReference type="InterPro" id="IPR004166">
    <property type="entry name" value="a-kinase_dom"/>
</dbReference>
<dbReference type="Proteomes" id="UP001044222">
    <property type="component" value="Unassembled WGS sequence"/>
</dbReference>
<dbReference type="GO" id="GO:0048029">
    <property type="term" value="F:monosaccharide binding"/>
    <property type="evidence" value="ECO:0007669"/>
    <property type="project" value="TreeGrafter"/>
</dbReference>
<comment type="caution">
    <text evidence="6">The sequence shown here is derived from an EMBL/GenBank/DDBJ whole genome shotgun (WGS) entry which is preliminary data.</text>
</comment>
<reference evidence="6" key="1">
    <citation type="submission" date="2021-01" db="EMBL/GenBank/DDBJ databases">
        <title>A chromosome-scale assembly of European eel, Anguilla anguilla.</title>
        <authorList>
            <person name="Henkel C."/>
            <person name="Jong-Raadsen S.A."/>
            <person name="Dufour S."/>
            <person name="Weltzien F.-A."/>
            <person name="Palstra A.P."/>
            <person name="Pelster B."/>
            <person name="Spaink H.P."/>
            <person name="Van Den Thillart G.E."/>
            <person name="Jansen H."/>
            <person name="Zahm M."/>
            <person name="Klopp C."/>
            <person name="Cedric C."/>
            <person name="Louis A."/>
            <person name="Berthelot C."/>
            <person name="Parey E."/>
            <person name="Roest Crollius H."/>
            <person name="Montfort J."/>
            <person name="Robinson-Rechavi M."/>
            <person name="Bucao C."/>
            <person name="Bouchez O."/>
            <person name="Gislard M."/>
            <person name="Lluch J."/>
            <person name="Milhes M."/>
            <person name="Lampietro C."/>
            <person name="Lopez Roques C."/>
            <person name="Donnadieu C."/>
            <person name="Braasch I."/>
            <person name="Desvignes T."/>
            <person name="Postlethwait J."/>
            <person name="Bobe J."/>
            <person name="Guiguen Y."/>
            <person name="Dirks R."/>
        </authorList>
    </citation>
    <scope>NUCLEOTIDE SEQUENCE</scope>
    <source>
        <strain evidence="6">Tag_6206</strain>
        <tissue evidence="6">Liver</tissue>
    </source>
</reference>
<dbReference type="InterPro" id="IPR011009">
    <property type="entry name" value="Kinase-like_dom_sf"/>
</dbReference>
<protein>
    <recommendedName>
        <fullName evidence="5">Alpha-type protein kinase domain-containing protein</fullName>
    </recommendedName>
</protein>
<feature type="region of interest" description="Disordered" evidence="4">
    <location>
        <begin position="1"/>
        <end position="72"/>
    </location>
</feature>
<dbReference type="EMBL" id="JAFIRN010000003">
    <property type="protein sequence ID" value="KAG5853341.1"/>
    <property type="molecule type" value="Genomic_DNA"/>
</dbReference>
<dbReference type="GO" id="GO:0005929">
    <property type="term" value="C:cilium"/>
    <property type="evidence" value="ECO:0007669"/>
    <property type="project" value="TreeGrafter"/>
</dbReference>
<feature type="domain" description="Alpha-type protein kinase" evidence="5">
    <location>
        <begin position="463"/>
        <end position="641"/>
    </location>
</feature>
<sequence>MDLQGDTKDSDEEDMKAATGSKGCRSSGVGNAMTSPRSLRNGPPSLLDSRAISKGKGTVTHAKQRVETWVDQQCATEFSDEEVDGETNNAGGGFKGIGNVGTASSFLGDSLGSNSSWQKLSLSDTGSPVSGGKPTRRPSANHTEEGWVNLDCPEEVKDQEELGQAGRGFEETRRVGTSISSLGDSLGSSASWQKLSFSDAGSLPSNGRGGSGRTAKQRADVWVDPQCPTLGSDEEDQRDMGSLPPVRTLKPDYPVNGLQPHPSRPPSSAPNPVPGCKNRVGSEEDQSFLLVELPGGGHGGTPRTSVPTGVPAGDVALRCGSRMWDVDPTAETEDYVLGDLSMSADSVDLEASAAGLGGPGHFVEPKTFGTVGNAEGRDEQDFGKLCLDDYQQPSTANNQSHDRCVGTCMLCSEVPECSPTLTEKDYKALLSGVCHKCLLSRLDIKKTFRLRKHRAAYSALLLKYSKVSDRWTSRETKVYIGDPLGKQGCQRTAFWVQILHQEEVLGSYVGKTYRYEKEIHYHLNDVERQVTAQYYVTEFNKRLYEKSIPAQIFFIPSEVLLILEDDVIADCVTVEPYMLGDFVKLTNNTVYTNREYEATDYGIAFGHFTYQLSRGTEVVVDLQGWVTDSDICEALSLGALQ</sequence>
<dbReference type="Gene3D" id="3.20.200.10">
    <property type="entry name" value="MHCK/EF2 kinase"/>
    <property type="match status" value="1"/>
</dbReference>
<dbReference type="PANTHER" id="PTHR46747:SF1">
    <property type="entry name" value="ALPHA-PROTEIN KINASE 1"/>
    <property type="match status" value="1"/>
</dbReference>
<feature type="compositionally biased region" description="Polar residues" evidence="4">
    <location>
        <begin position="117"/>
        <end position="128"/>
    </location>
</feature>
<evidence type="ECO:0000256" key="4">
    <source>
        <dbReference type="SAM" id="MobiDB-lite"/>
    </source>
</evidence>